<dbReference type="InterPro" id="IPR020921">
    <property type="entry name" value="Erythronate-4-P_DHase"/>
</dbReference>
<organism evidence="9 10">
    <name type="scientific">Tamilnaduibacter salinus</name>
    <dbReference type="NCBI Taxonomy" id="1484056"/>
    <lineage>
        <taxon>Bacteria</taxon>
        <taxon>Pseudomonadati</taxon>
        <taxon>Pseudomonadota</taxon>
        <taxon>Gammaproteobacteria</taxon>
        <taxon>Pseudomonadales</taxon>
        <taxon>Marinobacteraceae</taxon>
        <taxon>Tamilnaduibacter</taxon>
    </lineage>
</organism>
<comment type="catalytic activity">
    <reaction evidence="5">
        <text>4-phospho-D-erythronate + NAD(+) = (R)-3-hydroxy-2-oxo-4-phosphooxybutanoate + NADH + H(+)</text>
        <dbReference type="Rhea" id="RHEA:18829"/>
        <dbReference type="ChEBI" id="CHEBI:15378"/>
        <dbReference type="ChEBI" id="CHEBI:57540"/>
        <dbReference type="ChEBI" id="CHEBI:57945"/>
        <dbReference type="ChEBI" id="CHEBI:58538"/>
        <dbReference type="ChEBI" id="CHEBI:58766"/>
        <dbReference type="EC" id="1.1.1.290"/>
    </reaction>
</comment>
<dbReference type="GO" id="GO:0036001">
    <property type="term" value="P:'de novo' pyridoxal 5'-phosphate biosynthetic process"/>
    <property type="evidence" value="ECO:0007669"/>
    <property type="project" value="TreeGrafter"/>
</dbReference>
<keyword evidence="4 5" id="KW-0664">Pyridoxine biosynthesis</keyword>
<protein>
    <recommendedName>
        <fullName evidence="5">Erythronate-4-phosphate dehydrogenase</fullName>
        <ecNumber evidence="5">1.1.1.290</ecNumber>
    </recommendedName>
</protein>
<comment type="pathway">
    <text evidence="5">Cofactor biosynthesis; pyridoxine 5'-phosphate biosynthesis; pyridoxine 5'-phosphate from D-erythrose 4-phosphate: step 2/5.</text>
</comment>
<reference evidence="9 10" key="1">
    <citation type="submission" date="2018-04" db="EMBL/GenBank/DDBJ databases">
        <title>Genomic Encyclopedia of Type Strains, Phase IV (KMG-IV): sequencing the most valuable type-strain genomes for metagenomic binning, comparative biology and taxonomic classification.</title>
        <authorList>
            <person name="Goeker M."/>
        </authorList>
    </citation>
    <scope>NUCLEOTIDE SEQUENCE [LARGE SCALE GENOMIC DNA]</scope>
    <source>
        <strain evidence="9 10">DSM 28688</strain>
    </source>
</reference>
<dbReference type="Gene3D" id="3.30.1370.170">
    <property type="match status" value="1"/>
</dbReference>
<dbReference type="NCBIfam" id="NF001309">
    <property type="entry name" value="PRK00257.1"/>
    <property type="match status" value="1"/>
</dbReference>
<comment type="caution">
    <text evidence="9">The sequence shown here is derived from an EMBL/GenBank/DDBJ whole genome shotgun (WGS) entry which is preliminary data.</text>
</comment>
<dbReference type="GO" id="GO:0046983">
    <property type="term" value="F:protein dimerization activity"/>
    <property type="evidence" value="ECO:0007669"/>
    <property type="project" value="InterPro"/>
</dbReference>
<dbReference type="EMBL" id="QEKQ01000007">
    <property type="protein sequence ID" value="PVY75358.1"/>
    <property type="molecule type" value="Genomic_DNA"/>
</dbReference>
<feature type="domain" description="D-isomer specific 2-hydroxyacid dehydrogenase catalytic" evidence="6">
    <location>
        <begin position="41"/>
        <end position="286"/>
    </location>
</feature>
<evidence type="ECO:0000256" key="3">
    <source>
        <dbReference type="ARBA" id="ARBA00023027"/>
    </source>
</evidence>
<evidence type="ECO:0000259" key="8">
    <source>
        <dbReference type="Pfam" id="PF11890"/>
    </source>
</evidence>
<dbReference type="Pfam" id="PF00389">
    <property type="entry name" value="2-Hacid_dh"/>
    <property type="match status" value="1"/>
</dbReference>
<evidence type="ECO:0000256" key="1">
    <source>
        <dbReference type="ARBA" id="ARBA00022490"/>
    </source>
</evidence>
<dbReference type="EC" id="1.1.1.290" evidence="5"/>
<dbReference type="Pfam" id="PF11890">
    <property type="entry name" value="DUF3410"/>
    <property type="match status" value="1"/>
</dbReference>
<dbReference type="SUPFAM" id="SSF51735">
    <property type="entry name" value="NAD(P)-binding Rossmann-fold domains"/>
    <property type="match status" value="1"/>
</dbReference>
<evidence type="ECO:0000313" key="9">
    <source>
        <dbReference type="EMBL" id="PVY75358.1"/>
    </source>
</evidence>
<evidence type="ECO:0000259" key="6">
    <source>
        <dbReference type="Pfam" id="PF00389"/>
    </source>
</evidence>
<feature type="domain" description="Erythronate-4-phosphate dehydrogenase dimerisation" evidence="8">
    <location>
        <begin position="298"/>
        <end position="386"/>
    </location>
</feature>
<dbReference type="GO" id="GO:0005829">
    <property type="term" value="C:cytosol"/>
    <property type="evidence" value="ECO:0007669"/>
    <property type="project" value="TreeGrafter"/>
</dbReference>
<sequence>MIEPLDTDSAMQILADENIPLLDAFFGDIGTIRRMPGRAIKAADVTDADILLVRSVTRVDADLLSGSRVRFVGTATIGTDHIDESWLERNGIGFAAAPGSNADSVVEYVLSVLSVYAEERGIEDWTRLSVGIVGAGNVGGRLRHRLGKLGFSVRASDPPLADDGEDGLDDLDDVLTCDVITLHTPLTRAGDHATHHLLDRARLATLNEQQLLINTSRGAVVDSEALRERMRQEAPPWLCLDVWEGEPETDPELAEAAWLMTPHIAGYSQEGKIQGTERIYQAVCRYFGLPVRKSSGQYMPEPPLSKLSFTASASTQEAARVAIRACYDVRCDDARFRSVLRRPVGEWSTGFDRLRQQYPIRREFDSVKIQLKSGAKDLQQVFKALGFKLKQK</sequence>
<evidence type="ECO:0000256" key="5">
    <source>
        <dbReference type="HAMAP-Rule" id="MF_01825"/>
    </source>
</evidence>
<feature type="binding site" evidence="5">
    <location>
        <position position="241"/>
    </location>
    <ligand>
        <name>NAD(+)</name>
        <dbReference type="ChEBI" id="CHEBI:57540"/>
    </ligand>
</feature>
<dbReference type="AlphaFoldDB" id="A0A2U1CV04"/>
<dbReference type="HAMAP" id="MF_01825">
    <property type="entry name" value="PdxB"/>
    <property type="match status" value="1"/>
</dbReference>
<comment type="subunit">
    <text evidence="5">Homodimer.</text>
</comment>
<feature type="binding site" evidence="5">
    <location>
        <position position="184"/>
    </location>
    <ligand>
        <name>NAD(+)</name>
        <dbReference type="ChEBI" id="CHEBI:57540"/>
    </ligand>
</feature>
<dbReference type="InterPro" id="IPR006139">
    <property type="entry name" value="D-isomer_2_OHA_DH_cat_dom"/>
</dbReference>
<comment type="function">
    <text evidence="5">Catalyzes the oxidation of erythronate-4-phosphate to 3-hydroxy-2-oxo-4-phosphonooxybutanoate.</text>
</comment>
<feature type="binding site" evidence="5">
    <location>
        <position position="76"/>
    </location>
    <ligand>
        <name>substrate</name>
    </ligand>
</feature>
<dbReference type="InterPro" id="IPR024531">
    <property type="entry name" value="Erythronate-4-P_DHase_dimer"/>
</dbReference>
<dbReference type="GO" id="GO:0051287">
    <property type="term" value="F:NAD binding"/>
    <property type="evidence" value="ECO:0007669"/>
    <property type="project" value="InterPro"/>
</dbReference>
<keyword evidence="3 5" id="KW-0520">NAD</keyword>
<proteinExistence type="inferred from homology"/>
<feature type="binding site" evidence="5">
    <location>
        <position position="267"/>
    </location>
    <ligand>
        <name>substrate</name>
    </ligand>
</feature>
<feature type="binding site" evidence="5">
    <location>
        <position position="157"/>
    </location>
    <ligand>
        <name>NAD(+)</name>
        <dbReference type="ChEBI" id="CHEBI:57540"/>
    </ligand>
</feature>
<keyword evidence="1 5" id="KW-0963">Cytoplasm</keyword>
<gene>
    <name evidence="5" type="primary">pdxB</name>
    <name evidence="9" type="ORF">C8D92_10775</name>
</gene>
<dbReference type="Proteomes" id="UP000245887">
    <property type="component" value="Unassembled WGS sequence"/>
</dbReference>
<dbReference type="GO" id="GO:0033711">
    <property type="term" value="F:4-phosphoerythronate dehydrogenase activity"/>
    <property type="evidence" value="ECO:0007669"/>
    <property type="project" value="UniProtKB-EC"/>
</dbReference>
<feature type="binding site" evidence="5">
    <location>
        <position position="55"/>
    </location>
    <ligand>
        <name>substrate</name>
    </ligand>
</feature>
<feature type="domain" description="D-isomer specific 2-hydroxyacid dehydrogenase NAD-binding" evidence="7">
    <location>
        <begin position="124"/>
        <end position="265"/>
    </location>
</feature>
<dbReference type="InterPro" id="IPR036291">
    <property type="entry name" value="NAD(P)-bd_dom_sf"/>
</dbReference>
<evidence type="ECO:0000256" key="4">
    <source>
        <dbReference type="ARBA" id="ARBA00023096"/>
    </source>
</evidence>
<name>A0A2U1CV04_9GAMM</name>
<comment type="caution">
    <text evidence="5">Lacks conserved residue(s) required for the propagation of feature annotation.</text>
</comment>
<feature type="binding site" evidence="5">
    <location>
        <position position="266"/>
    </location>
    <ligand>
        <name>NAD(+)</name>
        <dbReference type="ChEBI" id="CHEBI:57540"/>
    </ligand>
</feature>
<dbReference type="Pfam" id="PF02826">
    <property type="entry name" value="2-Hacid_dh_C"/>
    <property type="match status" value="1"/>
</dbReference>
<feature type="active site" evidence="5">
    <location>
        <position position="217"/>
    </location>
</feature>
<feature type="active site" evidence="5">
    <location>
        <position position="246"/>
    </location>
</feature>
<dbReference type="GO" id="GO:0008615">
    <property type="term" value="P:pyridoxine biosynthetic process"/>
    <property type="evidence" value="ECO:0007669"/>
    <property type="project" value="UniProtKB-UniRule"/>
</dbReference>
<dbReference type="CDD" id="cd12158">
    <property type="entry name" value="ErythrP_dh"/>
    <property type="match status" value="1"/>
</dbReference>
<accession>A0A2U1CV04</accession>
<dbReference type="PANTHER" id="PTHR42938">
    <property type="entry name" value="FORMATE DEHYDROGENASE 1"/>
    <property type="match status" value="1"/>
</dbReference>
<evidence type="ECO:0000313" key="10">
    <source>
        <dbReference type="Proteomes" id="UP000245887"/>
    </source>
</evidence>
<dbReference type="InterPro" id="IPR006140">
    <property type="entry name" value="D-isomer_DH_NAD-bd"/>
</dbReference>
<dbReference type="SUPFAM" id="SSF52283">
    <property type="entry name" value="Formate/glycerate dehydrogenase catalytic domain-like"/>
    <property type="match status" value="1"/>
</dbReference>
<keyword evidence="2 5" id="KW-0560">Oxidoreductase</keyword>
<feature type="active site" description="Proton donor" evidence="5">
    <location>
        <position position="263"/>
    </location>
</feature>
<evidence type="ECO:0000256" key="2">
    <source>
        <dbReference type="ARBA" id="ARBA00023002"/>
    </source>
</evidence>
<comment type="subcellular location">
    <subcellularLocation>
        <location evidence="5">Cytoplasm</location>
    </subcellularLocation>
</comment>
<dbReference type="UniPathway" id="UPA00244">
    <property type="reaction ID" value="UER00310"/>
</dbReference>
<dbReference type="InterPro" id="IPR038251">
    <property type="entry name" value="PdxB_dimer_sf"/>
</dbReference>
<dbReference type="PANTHER" id="PTHR42938:SF9">
    <property type="entry name" value="FORMATE DEHYDROGENASE 1"/>
    <property type="match status" value="1"/>
</dbReference>
<comment type="similarity">
    <text evidence="5">Belongs to the D-isomer specific 2-hydroxyacid dehydrogenase family. PdxB subfamily.</text>
</comment>
<evidence type="ECO:0000259" key="7">
    <source>
        <dbReference type="Pfam" id="PF02826"/>
    </source>
</evidence>
<dbReference type="Gene3D" id="3.40.50.720">
    <property type="entry name" value="NAD(P)-binding Rossmann-like Domain"/>
    <property type="match status" value="2"/>
</dbReference>